<dbReference type="SMART" id="SM00646">
    <property type="entry name" value="Ami_3"/>
    <property type="match status" value="1"/>
</dbReference>
<dbReference type="SUPFAM" id="SSF53187">
    <property type="entry name" value="Zn-dependent exopeptidases"/>
    <property type="match status" value="1"/>
</dbReference>
<organism evidence="2 3">
    <name type="scientific">Clostridium yunnanense</name>
    <dbReference type="NCBI Taxonomy" id="2800325"/>
    <lineage>
        <taxon>Bacteria</taxon>
        <taxon>Bacillati</taxon>
        <taxon>Bacillota</taxon>
        <taxon>Clostridia</taxon>
        <taxon>Eubacteriales</taxon>
        <taxon>Clostridiaceae</taxon>
        <taxon>Clostridium</taxon>
    </lineage>
</organism>
<dbReference type="InterPro" id="IPR050695">
    <property type="entry name" value="N-acetylmuramoyl_amidase_3"/>
</dbReference>
<evidence type="ECO:0000313" key="2">
    <source>
        <dbReference type="EMBL" id="MBK1810538.1"/>
    </source>
</evidence>
<evidence type="ECO:0000313" key="3">
    <source>
        <dbReference type="Proteomes" id="UP000596739"/>
    </source>
</evidence>
<dbReference type="Pfam" id="PF01520">
    <property type="entry name" value="Amidase_3"/>
    <property type="match status" value="1"/>
</dbReference>
<sequence length="346" mass="38372">MKIAIRGGHNFQAVGASGIIDETTEDRKVKDAVIKYLRASGHNVLDVTPGDCDVNTDLAYGVNSANRFGAELFASIHFNKAYDSYSGAIGTEVWIYSTGGKAEPIATRVVKKISSETGLKNRGVKTSTSLYELRKTTMPAMIIEVCFVEATEDVRIYNEKGYDLIGKCIAEAITDNTIDGVEDYTKPNPQGIQPDVMNSIKNKNTFMTNATAQVALDARDKGEASYIDIGEIYANERIQILAEVCDKEYFLPVIYWKDELAKASEKVWVNSKQEVLAIDTNASVINVVTELDARYEPLPESPRMGYVNNGERLFVHKSEGDYVLATYFAGVGYKTAYFTEKYIEMD</sequence>
<dbReference type="Gene3D" id="3.40.630.40">
    <property type="entry name" value="Zn-dependent exopeptidases"/>
    <property type="match status" value="1"/>
</dbReference>
<dbReference type="PANTHER" id="PTHR30404:SF8">
    <property type="entry name" value="AUTOLYSIN PH-RELATED"/>
    <property type="match status" value="1"/>
</dbReference>
<dbReference type="RefSeq" id="WP_200267834.1">
    <property type="nucleotide sequence ID" value="NZ_JAENHN010000025.1"/>
</dbReference>
<reference evidence="3" key="1">
    <citation type="submission" date="2021-01" db="EMBL/GenBank/DDBJ databases">
        <title>Genome public.</title>
        <authorList>
            <person name="Liu C."/>
            <person name="Sun Q."/>
        </authorList>
    </citation>
    <scope>NUCLEOTIDE SEQUENCE [LARGE SCALE GENOMIC DNA]</scope>
    <source>
        <strain evidence="3">YIM B02505</strain>
    </source>
</reference>
<dbReference type="InterPro" id="IPR002508">
    <property type="entry name" value="MurNAc-LAA_cat"/>
</dbReference>
<accession>A0ABS1EML6</accession>
<name>A0ABS1EML6_9CLOT</name>
<dbReference type="CDD" id="cd02696">
    <property type="entry name" value="MurNAc-LAA"/>
    <property type="match status" value="1"/>
</dbReference>
<dbReference type="EMBL" id="JAENHN010000025">
    <property type="protein sequence ID" value="MBK1810538.1"/>
    <property type="molecule type" value="Genomic_DNA"/>
</dbReference>
<protein>
    <submittedName>
        <fullName evidence="2">N-acetylmuramoyl-L-alanine amidase</fullName>
    </submittedName>
</protein>
<feature type="domain" description="MurNAc-LAA" evidence="1">
    <location>
        <begin position="62"/>
        <end position="174"/>
    </location>
</feature>
<proteinExistence type="predicted"/>
<evidence type="ECO:0000259" key="1">
    <source>
        <dbReference type="SMART" id="SM00646"/>
    </source>
</evidence>
<dbReference type="PANTHER" id="PTHR30404">
    <property type="entry name" value="N-ACETYLMURAMOYL-L-ALANINE AMIDASE"/>
    <property type="match status" value="1"/>
</dbReference>
<dbReference type="Proteomes" id="UP000596739">
    <property type="component" value="Unassembled WGS sequence"/>
</dbReference>
<keyword evidence="3" id="KW-1185">Reference proteome</keyword>
<comment type="caution">
    <text evidence="2">The sequence shown here is derived from an EMBL/GenBank/DDBJ whole genome shotgun (WGS) entry which is preliminary data.</text>
</comment>
<gene>
    <name evidence="2" type="ORF">JHL18_07805</name>
</gene>